<proteinExistence type="predicted"/>
<protein>
    <submittedName>
        <fullName evidence="2">Uncharacterized protein</fullName>
    </submittedName>
</protein>
<gene>
    <name evidence="2" type="ORF">IC614_11855</name>
</gene>
<keyword evidence="1" id="KW-0732">Signal</keyword>
<feature type="chain" id="PRO_5032701247" evidence="1">
    <location>
        <begin position="21"/>
        <end position="523"/>
    </location>
</feature>
<keyword evidence="3" id="KW-1185">Reference proteome</keyword>
<reference evidence="2 3" key="1">
    <citation type="submission" date="2020-11" db="EMBL/GenBank/DDBJ databases">
        <title>Genome seq and assembly of Sphingosinicella sp.</title>
        <authorList>
            <person name="Chhetri G."/>
        </authorList>
    </citation>
    <scope>NUCLEOTIDE SEQUENCE [LARGE SCALE GENOMIC DNA]</scope>
    <source>
        <strain evidence="2 3">UDD2</strain>
    </source>
</reference>
<sequence length="523" mass="57005">MNFMRPVAALAIIAQSSGLAWQSPVAASENEFLHVGDVETDPETWIPYGPYHDDPAAGRLMRCGIFLEAAADLYFGAQGLVSQAMNTKDIRPQELTQLMGATPRLSAAEIDERNAYARAGKALYERAKEPAQSLSDYGKKPGYDVEDFHDDFRWGRMSADALIRGGAALQSMASNRADCFGLPEVAPLKARLEARLAKPVPGMERPASARIQMGRMPRPLHAYLYKPEAYRYLTCASIAYVAGTERFGMMPNPGAPLPEASNVILNLAQAKLDSAQAGEREAHRKASWDTFEAGLKRMGIKSQAEKDSYKYSFRVAVDAVTPLVKEGLAADLMAEPVLQCAGLPSMAPFVTGKGVPTSVAPAASLEKPEGFRSWPDRKTGYLANPVAFRNMFCSAMIYAAYTNGAAEDVWFAPPSRRDEFWSSGDGDAPRHDEDAAERAAVKAVVYKLYDAGQIDKEAKDGGKWFFSKYAGDYTLATYAANNILKDRQGVEAMTHDTARCLALPDVAPIADAIEAKVSAWDER</sequence>
<dbReference type="Proteomes" id="UP000594873">
    <property type="component" value="Chromosome"/>
</dbReference>
<evidence type="ECO:0000256" key="1">
    <source>
        <dbReference type="SAM" id="SignalP"/>
    </source>
</evidence>
<evidence type="ECO:0000313" key="2">
    <source>
        <dbReference type="EMBL" id="QPQ54985.1"/>
    </source>
</evidence>
<evidence type="ECO:0000313" key="3">
    <source>
        <dbReference type="Proteomes" id="UP000594873"/>
    </source>
</evidence>
<feature type="signal peptide" evidence="1">
    <location>
        <begin position="1"/>
        <end position="20"/>
    </location>
</feature>
<accession>A0A7T2LLY1</accession>
<dbReference type="EMBL" id="CP065592">
    <property type="protein sequence ID" value="QPQ54985.1"/>
    <property type="molecule type" value="Genomic_DNA"/>
</dbReference>
<dbReference type="KEGG" id="sflv:IC614_11855"/>
<organism evidence="2 3">
    <name type="scientific">Allosphingosinicella flava</name>
    <dbReference type="NCBI Taxonomy" id="2771430"/>
    <lineage>
        <taxon>Bacteria</taxon>
        <taxon>Pseudomonadati</taxon>
        <taxon>Pseudomonadota</taxon>
        <taxon>Alphaproteobacteria</taxon>
        <taxon>Sphingomonadales</taxon>
        <taxon>Sphingomonadaceae</taxon>
        <taxon>Allosphingosinicella</taxon>
    </lineage>
</organism>
<name>A0A7T2LLY1_9SPHN</name>
<dbReference type="AlphaFoldDB" id="A0A7T2LLY1"/>